<proteinExistence type="predicted"/>
<gene>
    <name evidence="1" type="ORF">PDMSB3_0461</name>
</gene>
<organism evidence="1 2">
    <name type="scientific">Paraburkholderia dioscoreae</name>
    <dbReference type="NCBI Taxonomy" id="2604047"/>
    <lineage>
        <taxon>Bacteria</taxon>
        <taxon>Pseudomonadati</taxon>
        <taxon>Pseudomonadota</taxon>
        <taxon>Betaproteobacteria</taxon>
        <taxon>Burkholderiales</taxon>
        <taxon>Burkholderiaceae</taxon>
        <taxon>Paraburkholderia</taxon>
    </lineage>
</organism>
<dbReference type="EMBL" id="LR699554">
    <property type="protein sequence ID" value="VVD31764.1"/>
    <property type="molecule type" value="Genomic_DNA"/>
</dbReference>
<dbReference type="AlphaFoldDB" id="A0A5Q4Z2Z4"/>
<name>A0A5Q4Z2Z4_9BURK</name>
<sequence>MKLPAWLAVETWRASGERTVARLYGLVEHYAAAYGRSSDVCVLKDQALKSVPSWMLHDGES</sequence>
<evidence type="ECO:0000313" key="2">
    <source>
        <dbReference type="Proteomes" id="UP000325811"/>
    </source>
</evidence>
<protein>
    <submittedName>
        <fullName evidence="1">Uncharacterized protein</fullName>
    </submittedName>
</protein>
<accession>A0A5Q4Z2Z4</accession>
<reference evidence="1 2" key="1">
    <citation type="submission" date="2019-08" db="EMBL/GenBank/DDBJ databases">
        <authorList>
            <person name="Herpell B J."/>
        </authorList>
    </citation>
    <scope>NUCLEOTIDE SEQUENCE [LARGE SCALE GENOMIC DNA]</scope>
    <source>
        <strain evidence="2">Msb3</strain>
    </source>
</reference>
<keyword evidence="2" id="KW-1185">Reference proteome</keyword>
<dbReference type="Proteomes" id="UP000325811">
    <property type="component" value="Chromosome II"/>
</dbReference>
<dbReference type="KEGG" id="pdio:PDMSB3_0461.1"/>
<evidence type="ECO:0000313" key="1">
    <source>
        <dbReference type="EMBL" id="VVD31764.1"/>
    </source>
</evidence>